<dbReference type="Proteomes" id="UP000217790">
    <property type="component" value="Unassembled WGS sequence"/>
</dbReference>
<accession>A0A2H3DKE9</accession>
<dbReference type="AlphaFoldDB" id="A0A2H3DKE9"/>
<dbReference type="GO" id="GO:0055105">
    <property type="term" value="F:ubiquitin-protein transferase inhibitor activity"/>
    <property type="evidence" value="ECO:0007669"/>
    <property type="project" value="TreeGrafter"/>
</dbReference>
<dbReference type="InterPro" id="IPR013877">
    <property type="entry name" value="YAP-bd/ALF4/Glomulin"/>
</dbReference>
<dbReference type="STRING" id="47427.A0A2H3DKE9"/>
<dbReference type="OrthoDB" id="5396786at2759"/>
<organism evidence="1 2">
    <name type="scientific">Armillaria gallica</name>
    <name type="common">Bulbous honey fungus</name>
    <name type="synonym">Armillaria bulbosa</name>
    <dbReference type="NCBI Taxonomy" id="47427"/>
    <lineage>
        <taxon>Eukaryota</taxon>
        <taxon>Fungi</taxon>
        <taxon>Dikarya</taxon>
        <taxon>Basidiomycota</taxon>
        <taxon>Agaricomycotina</taxon>
        <taxon>Agaricomycetes</taxon>
        <taxon>Agaricomycetidae</taxon>
        <taxon>Agaricales</taxon>
        <taxon>Marasmiineae</taxon>
        <taxon>Physalacriaceae</taxon>
        <taxon>Armillaria</taxon>
    </lineage>
</organism>
<proteinExistence type="predicted"/>
<dbReference type="InParanoid" id="A0A2H3DKE9"/>
<sequence>MSVFSFSDRASDEEKSTEILSLITSASHDIDFKPVLREIYDELAKDDSITSLLDPLNALPPLLGSSDKAASDILNLMGRCCNAKEIVIGVQEAVERLEHHLAGAGFDDEQVQPNRQLLTLVRMFAAAIPRLKFRKKPASETLRPIVMELASAFRRAGSHSSRDEGRQIMEASADLVVKLDSWAKTQPDAQKDEIASCRALYQNLLDDTVTSYEQCIQASLGARIFARWFPRLSFRSAPAARWEDGQQAINAILDSYGSIGFSVKSMALRPSLCHFILLAHNQEDSHKTIRTLSMMLPVIVSCIQANHTLDACVSFLLDVLCLNNAEIPEDISIPVCTVLPTLASAHPDSSLRHQTFRVLSTVLSLSAPPLRLQVLQDLCSTSDFPQMRVAAVGLVKEAVLEAFGSSAPSSNLFASPRFLQVLGPILFRPNPPDFFSPVPRLTVLEESSEPARLVECLALLYVLILQDKKNKSGIHDRDNLKNIERQLLGPIRKTLSVLLNDPEVVKSMWLFLHLYHRRVSHTLV</sequence>
<keyword evidence="2" id="KW-1185">Reference proteome</keyword>
<dbReference type="GO" id="GO:0005737">
    <property type="term" value="C:cytoplasm"/>
    <property type="evidence" value="ECO:0007669"/>
    <property type="project" value="TreeGrafter"/>
</dbReference>
<name>A0A2H3DKE9_ARMGA</name>
<evidence type="ECO:0000313" key="2">
    <source>
        <dbReference type="Proteomes" id="UP000217790"/>
    </source>
</evidence>
<dbReference type="InterPro" id="IPR019516">
    <property type="entry name" value="Glomulin/ALF4"/>
</dbReference>
<evidence type="ECO:0000313" key="1">
    <source>
        <dbReference type="EMBL" id="PBK95701.1"/>
    </source>
</evidence>
<dbReference type="PANTHER" id="PTHR15430:SF1">
    <property type="entry name" value="GLOMULIN"/>
    <property type="match status" value="1"/>
</dbReference>
<reference evidence="2" key="1">
    <citation type="journal article" date="2017" name="Nat. Ecol. Evol.">
        <title>Genome expansion and lineage-specific genetic innovations in the forest pathogenic fungi Armillaria.</title>
        <authorList>
            <person name="Sipos G."/>
            <person name="Prasanna A.N."/>
            <person name="Walter M.C."/>
            <person name="O'Connor E."/>
            <person name="Balint B."/>
            <person name="Krizsan K."/>
            <person name="Kiss B."/>
            <person name="Hess J."/>
            <person name="Varga T."/>
            <person name="Slot J."/>
            <person name="Riley R."/>
            <person name="Boka B."/>
            <person name="Rigling D."/>
            <person name="Barry K."/>
            <person name="Lee J."/>
            <person name="Mihaltcheva S."/>
            <person name="LaButti K."/>
            <person name="Lipzen A."/>
            <person name="Waldron R."/>
            <person name="Moloney N.M."/>
            <person name="Sperisen C."/>
            <person name="Kredics L."/>
            <person name="Vagvoelgyi C."/>
            <person name="Patrignani A."/>
            <person name="Fitzpatrick D."/>
            <person name="Nagy I."/>
            <person name="Doyle S."/>
            <person name="Anderson J.B."/>
            <person name="Grigoriev I.V."/>
            <person name="Gueldener U."/>
            <person name="Muensterkoetter M."/>
            <person name="Nagy L.G."/>
        </authorList>
    </citation>
    <scope>NUCLEOTIDE SEQUENCE [LARGE SCALE GENOMIC DNA]</scope>
    <source>
        <strain evidence="2">Ar21-2</strain>
    </source>
</reference>
<dbReference type="EMBL" id="KZ293651">
    <property type="protein sequence ID" value="PBK95701.1"/>
    <property type="molecule type" value="Genomic_DNA"/>
</dbReference>
<protein>
    <recommendedName>
        <fullName evidence="3">MMS19 nucleotide excision repair protein</fullName>
    </recommendedName>
</protein>
<dbReference type="Pfam" id="PF08568">
    <property type="entry name" value="Kinetochor_Ybp2"/>
    <property type="match status" value="1"/>
</dbReference>
<gene>
    <name evidence="1" type="ORF">ARMGADRAFT_743188</name>
</gene>
<dbReference type="OMA" id="YPQMRVA"/>
<dbReference type="PANTHER" id="PTHR15430">
    <property type="entry name" value="GLOMULIN"/>
    <property type="match status" value="1"/>
</dbReference>
<evidence type="ECO:0008006" key="3">
    <source>
        <dbReference type="Google" id="ProtNLM"/>
    </source>
</evidence>